<dbReference type="InterPro" id="IPR003439">
    <property type="entry name" value="ABC_transporter-like_ATP-bd"/>
</dbReference>
<dbReference type="FunFam" id="3.40.50.300:FF:000425">
    <property type="entry name" value="Probable ABC transporter, ATP-binding subunit"/>
    <property type="match status" value="1"/>
</dbReference>
<evidence type="ECO:0000256" key="4">
    <source>
        <dbReference type="ARBA" id="ARBA00022840"/>
    </source>
</evidence>
<evidence type="ECO:0000313" key="9">
    <source>
        <dbReference type="Proteomes" id="UP000332515"/>
    </source>
</evidence>
<dbReference type="InterPro" id="IPR027417">
    <property type="entry name" value="P-loop_NTPase"/>
</dbReference>
<protein>
    <submittedName>
        <fullName evidence="8">ABC transporter ATP-binding protein</fullName>
    </submittedName>
</protein>
<evidence type="ECO:0000259" key="6">
    <source>
        <dbReference type="PROSITE" id="PS50893"/>
    </source>
</evidence>
<feature type="domain" description="ABC transporter" evidence="6">
    <location>
        <begin position="2"/>
        <end position="236"/>
    </location>
</feature>
<dbReference type="Pfam" id="PF00571">
    <property type="entry name" value="CBS"/>
    <property type="match status" value="1"/>
</dbReference>
<dbReference type="PROSITE" id="PS00211">
    <property type="entry name" value="ABC_TRANSPORTER_1"/>
    <property type="match status" value="1"/>
</dbReference>
<dbReference type="AlphaFoldDB" id="A0A6A7Y7R0"/>
<dbReference type="RefSeq" id="WP_153482343.1">
    <property type="nucleotide sequence ID" value="NZ_VWNA01000001.1"/>
</dbReference>
<keyword evidence="5" id="KW-0129">CBS domain</keyword>
<evidence type="ECO:0000256" key="5">
    <source>
        <dbReference type="PROSITE-ProRule" id="PRU00703"/>
    </source>
</evidence>
<accession>A0A6A7Y7R0</accession>
<dbReference type="GO" id="GO:0016887">
    <property type="term" value="F:ATP hydrolysis activity"/>
    <property type="evidence" value="ECO:0007669"/>
    <property type="project" value="InterPro"/>
</dbReference>
<dbReference type="EMBL" id="VWNA01000001">
    <property type="protein sequence ID" value="MQT13539.1"/>
    <property type="molecule type" value="Genomic_DNA"/>
</dbReference>
<keyword evidence="9" id="KW-1185">Reference proteome</keyword>
<dbReference type="InterPro" id="IPR046342">
    <property type="entry name" value="CBS_dom_sf"/>
</dbReference>
<feature type="domain" description="CBS" evidence="7">
    <location>
        <begin position="259"/>
        <end position="311"/>
    </location>
</feature>
<dbReference type="InterPro" id="IPR017871">
    <property type="entry name" value="ABC_transporter-like_CS"/>
</dbReference>
<dbReference type="GO" id="GO:0005524">
    <property type="term" value="F:ATP binding"/>
    <property type="evidence" value="ECO:0007669"/>
    <property type="project" value="UniProtKB-KW"/>
</dbReference>
<dbReference type="PANTHER" id="PTHR43117">
    <property type="entry name" value="OSMOPROTECTANT IMPORT ATP-BINDING PROTEIN OSMV"/>
    <property type="match status" value="1"/>
</dbReference>
<dbReference type="PROSITE" id="PS51371">
    <property type="entry name" value="CBS"/>
    <property type="match status" value="1"/>
</dbReference>
<evidence type="ECO:0000313" key="8">
    <source>
        <dbReference type="EMBL" id="MQT13539.1"/>
    </source>
</evidence>
<dbReference type="Pfam" id="PF00005">
    <property type="entry name" value="ABC_tran"/>
    <property type="match status" value="1"/>
</dbReference>
<proteinExistence type="inferred from homology"/>
<evidence type="ECO:0000259" key="7">
    <source>
        <dbReference type="PROSITE" id="PS51371"/>
    </source>
</evidence>
<dbReference type="PANTHER" id="PTHR43117:SF5">
    <property type="entry name" value="GLYCINE BETAINE UPTAKE SYSTEM ATP-BINDING PROTEIN YEHX"/>
    <property type="match status" value="1"/>
</dbReference>
<evidence type="ECO:0000256" key="2">
    <source>
        <dbReference type="ARBA" id="ARBA00022448"/>
    </source>
</evidence>
<dbReference type="PROSITE" id="PS50893">
    <property type="entry name" value="ABC_TRANSPORTER_2"/>
    <property type="match status" value="1"/>
</dbReference>
<dbReference type="SMART" id="SM00382">
    <property type="entry name" value="AAA"/>
    <property type="match status" value="1"/>
</dbReference>
<dbReference type="Proteomes" id="UP000332515">
    <property type="component" value="Unassembled WGS sequence"/>
</dbReference>
<keyword evidence="2" id="KW-0813">Transport</keyword>
<dbReference type="SUPFAM" id="SSF54631">
    <property type="entry name" value="CBS-domain pair"/>
    <property type="match status" value="1"/>
</dbReference>
<organism evidence="8 9">
    <name type="scientific">Segnochrobactrum spirostomi</name>
    <dbReference type="NCBI Taxonomy" id="2608987"/>
    <lineage>
        <taxon>Bacteria</taxon>
        <taxon>Pseudomonadati</taxon>
        <taxon>Pseudomonadota</taxon>
        <taxon>Alphaproteobacteria</taxon>
        <taxon>Hyphomicrobiales</taxon>
        <taxon>Segnochrobactraceae</taxon>
        <taxon>Segnochrobactrum</taxon>
    </lineage>
</organism>
<dbReference type="InterPro" id="IPR003593">
    <property type="entry name" value="AAA+_ATPase"/>
</dbReference>
<reference evidence="8 9" key="1">
    <citation type="submission" date="2019-09" db="EMBL/GenBank/DDBJ databases">
        <title>Segnochrobactrum spirostomi gen. nov., sp. nov., isolated from the ciliate Spirostomum cf. yagiui and description of a novel family, Segnochrobactraceae fam. nov. within the order Rhizobiales of the class Alphaproteobacteria.</title>
        <authorList>
            <person name="Akter S."/>
            <person name="Shazib S.U.A."/>
            <person name="Shin M.K."/>
        </authorList>
    </citation>
    <scope>NUCLEOTIDE SEQUENCE [LARGE SCALE GENOMIC DNA]</scope>
    <source>
        <strain evidence="8 9">Sp-1</strain>
    </source>
</reference>
<sequence length="311" mass="32950">MIELDHATKLYGGRPAVDDVSLTIAHGEICALLGTSGSGKSTTLRLINRLVGLDGGRIRLDGTDIATLSAVALRRRIGYVIQSIGLFPHWTIGRNVGTVPRLLGWPEAKIRDRVEELLTLVGLDPALYRDRYGHELSGGQQQRVGVARALAADPDVLLMDEPFGALDPVTREGLQAEVARIHKATGKTIVIVTHDVDEAITLASHIALMEAGRVVQHGTPRDILAAPASPFVANFVGGAKAGLRLLKIETVGERVRREVAPEGEPVAASASLDEALGLMIARGARSLPVSDGARGIVGVVRLADLVEARVA</sequence>
<dbReference type="Gene3D" id="3.40.50.300">
    <property type="entry name" value="P-loop containing nucleotide triphosphate hydrolases"/>
    <property type="match status" value="1"/>
</dbReference>
<keyword evidence="4 8" id="KW-0067">ATP-binding</keyword>
<evidence type="ECO:0000256" key="1">
    <source>
        <dbReference type="ARBA" id="ARBA00005417"/>
    </source>
</evidence>
<dbReference type="GO" id="GO:0015697">
    <property type="term" value="P:quaternary ammonium group transport"/>
    <property type="evidence" value="ECO:0007669"/>
    <property type="project" value="UniProtKB-ARBA"/>
</dbReference>
<name>A0A6A7Y7R0_9HYPH</name>
<dbReference type="SUPFAM" id="SSF52540">
    <property type="entry name" value="P-loop containing nucleoside triphosphate hydrolases"/>
    <property type="match status" value="1"/>
</dbReference>
<gene>
    <name evidence="8" type="ORF">F0357_13010</name>
</gene>
<keyword evidence="3" id="KW-0547">Nucleotide-binding</keyword>
<evidence type="ECO:0000256" key="3">
    <source>
        <dbReference type="ARBA" id="ARBA00022741"/>
    </source>
</evidence>
<comment type="similarity">
    <text evidence="1">Belongs to the ABC transporter superfamily.</text>
</comment>
<comment type="caution">
    <text evidence="8">The sequence shown here is derived from an EMBL/GenBank/DDBJ whole genome shotgun (WGS) entry which is preliminary data.</text>
</comment>
<dbReference type="InterPro" id="IPR000644">
    <property type="entry name" value="CBS_dom"/>
</dbReference>